<dbReference type="InterPro" id="IPR050237">
    <property type="entry name" value="ATP-dep_AMP-bd_enzyme"/>
</dbReference>
<evidence type="ECO:0000313" key="4">
    <source>
        <dbReference type="Proteomes" id="UP000824166"/>
    </source>
</evidence>
<dbReference type="EMBL" id="JAHOPC010000010">
    <property type="protein sequence ID" value="MBU8867792.1"/>
    <property type="molecule type" value="Genomic_DNA"/>
</dbReference>
<keyword evidence="4" id="KW-1185">Reference proteome</keyword>
<protein>
    <submittedName>
        <fullName evidence="3">Acyl--CoA ligase</fullName>
    </submittedName>
</protein>
<dbReference type="Proteomes" id="UP000824166">
    <property type="component" value="Unassembled WGS sequence"/>
</dbReference>
<dbReference type="PANTHER" id="PTHR43767:SF1">
    <property type="entry name" value="NONRIBOSOMAL PEPTIDE SYNTHASE PES1 (EUROFUNG)-RELATED"/>
    <property type="match status" value="1"/>
</dbReference>
<evidence type="ECO:0000259" key="2">
    <source>
        <dbReference type="Pfam" id="PF13193"/>
    </source>
</evidence>
<dbReference type="Pfam" id="PF00501">
    <property type="entry name" value="AMP-binding"/>
    <property type="match status" value="1"/>
</dbReference>
<name>A0ABS6I7U3_9MICC</name>
<feature type="domain" description="AMP-binding enzyme C-terminal" evidence="2">
    <location>
        <begin position="413"/>
        <end position="487"/>
    </location>
</feature>
<keyword evidence="3" id="KW-0436">Ligase</keyword>
<proteinExistence type="predicted"/>
<dbReference type="InterPro" id="IPR020845">
    <property type="entry name" value="AMP-binding_CS"/>
</dbReference>
<dbReference type="InterPro" id="IPR000873">
    <property type="entry name" value="AMP-dep_synth/lig_dom"/>
</dbReference>
<comment type="caution">
    <text evidence="3">The sequence shown here is derived from an EMBL/GenBank/DDBJ whole genome shotgun (WGS) entry which is preliminary data.</text>
</comment>
<sequence length="509" mass="55066">MKQHPDDRPLPFPTLSAALAHWAASTPHALALTAASDELTYADLSRRVSRCAGWLAEQGVGPGDRVVIVGHNTLAWVVHYLAVLSMGAVIAPANNRLNPAQFADQVDLLGAVLVLADEEHRDIVARLPAQRVRALSENNESTVHATVPSLDAKSPALVSFTSGTTGKPKGATLTQRALAEASWAFVRVLDTDNSDSTLVVVPMFHNTGFVDQLGHMLLLGARTDLLHKFSRVAAVEALLARPVTYLAAVPSVIRLIMLADGADTALAPLRTLLYGGSPMPAPWIQELLERWPRIRPFHGYGMTEYGSAVSFLTPEYARDFGESVGFAVPGTTIRIVGDDNADVAPGDVGELWVKGPTIMQGYWRQPELTASKIHDGWLRTGDLARLDDGLYYIEGRVDDVINRGGEKVLPAHVEGLLASIQAVGQSCVFGVPDPIMQNRVWAAVEERPGETFDPIAAREALRPFLPDYAVPERIEILNPMPRTASGKIDRRAVAAHFKGLAMRTLAPRA</sequence>
<feature type="domain" description="AMP-dependent synthetase/ligase" evidence="1">
    <location>
        <begin position="20"/>
        <end position="363"/>
    </location>
</feature>
<dbReference type="GO" id="GO:0016874">
    <property type="term" value="F:ligase activity"/>
    <property type="evidence" value="ECO:0007669"/>
    <property type="project" value="UniProtKB-KW"/>
</dbReference>
<dbReference type="PANTHER" id="PTHR43767">
    <property type="entry name" value="LONG-CHAIN-FATTY-ACID--COA LIGASE"/>
    <property type="match status" value="1"/>
</dbReference>
<dbReference type="PROSITE" id="PS00455">
    <property type="entry name" value="AMP_BINDING"/>
    <property type="match status" value="1"/>
</dbReference>
<gene>
    <name evidence="3" type="ORF">KSW38_16005</name>
</gene>
<reference evidence="3 4" key="1">
    <citation type="submission" date="2021-06" db="EMBL/GenBank/DDBJ databases">
        <authorList>
            <person name="Jeong J.W."/>
        </authorList>
    </citation>
    <scope>NUCLEOTIDE SEQUENCE [LARGE SCALE GENOMIC DNA]</scope>
    <source>
        <strain evidence="3 4">MMS21-TAE1-1</strain>
    </source>
</reference>
<dbReference type="InterPro" id="IPR025110">
    <property type="entry name" value="AMP-bd_C"/>
</dbReference>
<dbReference type="Pfam" id="PF13193">
    <property type="entry name" value="AMP-binding_C"/>
    <property type="match status" value="1"/>
</dbReference>
<organism evidence="3 4">
    <name type="scientific">Paenarthrobacter aromaticivorans</name>
    <dbReference type="NCBI Taxonomy" id="2849150"/>
    <lineage>
        <taxon>Bacteria</taxon>
        <taxon>Bacillati</taxon>
        <taxon>Actinomycetota</taxon>
        <taxon>Actinomycetes</taxon>
        <taxon>Micrococcales</taxon>
        <taxon>Micrococcaceae</taxon>
        <taxon>Paenarthrobacter</taxon>
    </lineage>
</organism>
<evidence type="ECO:0000259" key="1">
    <source>
        <dbReference type="Pfam" id="PF00501"/>
    </source>
</evidence>
<dbReference type="RefSeq" id="WP_216925913.1">
    <property type="nucleotide sequence ID" value="NZ_JAHOPC010000010.1"/>
</dbReference>
<evidence type="ECO:0000313" key="3">
    <source>
        <dbReference type="EMBL" id="MBU8867792.1"/>
    </source>
</evidence>
<accession>A0ABS6I7U3</accession>